<dbReference type="EMBL" id="PTQR01000042">
    <property type="protein sequence ID" value="TKX24280.1"/>
    <property type="molecule type" value="Genomic_DNA"/>
</dbReference>
<comment type="caution">
    <text evidence="2">The sequence shown here is derived from an EMBL/GenBank/DDBJ whole genome shotgun (WGS) entry which is preliminary data.</text>
</comment>
<accession>A0A4U7B501</accession>
<dbReference type="InterPro" id="IPR026891">
    <property type="entry name" value="Fn3-like"/>
</dbReference>
<dbReference type="InterPro" id="IPR013783">
    <property type="entry name" value="Ig-like_fold"/>
</dbReference>
<protein>
    <submittedName>
        <fullName evidence="2">Putative exo-1,4-beta-xylosidase bxlB</fullName>
    </submittedName>
</protein>
<proteinExistence type="predicted"/>
<dbReference type="Gene3D" id="2.60.40.10">
    <property type="entry name" value="Immunoglobulins"/>
    <property type="match status" value="1"/>
</dbReference>
<evidence type="ECO:0000259" key="1">
    <source>
        <dbReference type="SMART" id="SM01217"/>
    </source>
</evidence>
<name>A0A4U7B501_9PEZI</name>
<dbReference type="Pfam" id="PF14310">
    <property type="entry name" value="Fn3-like"/>
    <property type="match status" value="1"/>
</dbReference>
<dbReference type="Proteomes" id="UP000308133">
    <property type="component" value="Unassembled WGS sequence"/>
</dbReference>
<dbReference type="SMART" id="SM01217">
    <property type="entry name" value="Fn3_like"/>
    <property type="match status" value="1"/>
</dbReference>
<gene>
    <name evidence="2" type="ORF">C1H76_3382</name>
</gene>
<reference evidence="2 3" key="1">
    <citation type="submission" date="2018-02" db="EMBL/GenBank/DDBJ databases">
        <title>Draft genome sequences of Elsinoe sp., causing black scab on jojoba.</title>
        <authorList>
            <person name="Stodart B."/>
            <person name="Jeffress S."/>
            <person name="Ash G."/>
            <person name="Arun Chinnappa K."/>
        </authorList>
    </citation>
    <scope>NUCLEOTIDE SEQUENCE [LARGE SCALE GENOMIC DNA]</scope>
    <source>
        <strain evidence="2 3">Hillstone_2</strain>
    </source>
</reference>
<sequence>MPNSSHTVNVNVSNDGDVASDYVTLGFIAGEFGPAPCPRKSLVNYQRLFGIQPGSSQTARLNLTLASLARVDDRGNLVLYPGDYSLLIDTQPLATVNFTLTGDETTIDNWPQPPAARSLASDYFVPGYGSEVVLDE</sequence>
<dbReference type="AlphaFoldDB" id="A0A4U7B501"/>
<evidence type="ECO:0000313" key="3">
    <source>
        <dbReference type="Proteomes" id="UP000308133"/>
    </source>
</evidence>
<evidence type="ECO:0000313" key="2">
    <source>
        <dbReference type="EMBL" id="TKX24280.1"/>
    </source>
</evidence>
<organism evidence="2 3">
    <name type="scientific">Elsinoe australis</name>
    <dbReference type="NCBI Taxonomy" id="40998"/>
    <lineage>
        <taxon>Eukaryota</taxon>
        <taxon>Fungi</taxon>
        <taxon>Dikarya</taxon>
        <taxon>Ascomycota</taxon>
        <taxon>Pezizomycotina</taxon>
        <taxon>Dothideomycetes</taxon>
        <taxon>Dothideomycetidae</taxon>
        <taxon>Myriangiales</taxon>
        <taxon>Elsinoaceae</taxon>
        <taxon>Elsinoe</taxon>
    </lineage>
</organism>
<feature type="domain" description="Fibronectin type III-like" evidence="1">
    <location>
        <begin position="22"/>
        <end position="92"/>
    </location>
</feature>